<comment type="caution">
    <text evidence="1">The sequence shown here is derived from an EMBL/GenBank/DDBJ whole genome shotgun (WGS) entry which is preliminary data.</text>
</comment>
<accession>A0A9P5XR79</accession>
<gene>
    <name evidence="1" type="ORF">BDZ94DRAFT_1278502</name>
</gene>
<evidence type="ECO:0000313" key="1">
    <source>
        <dbReference type="EMBL" id="KAF9455264.1"/>
    </source>
</evidence>
<keyword evidence="2" id="KW-1185">Reference proteome</keyword>
<organism evidence="1 2">
    <name type="scientific">Collybia nuda</name>
    <dbReference type="NCBI Taxonomy" id="64659"/>
    <lineage>
        <taxon>Eukaryota</taxon>
        <taxon>Fungi</taxon>
        <taxon>Dikarya</taxon>
        <taxon>Basidiomycota</taxon>
        <taxon>Agaricomycotina</taxon>
        <taxon>Agaricomycetes</taxon>
        <taxon>Agaricomycetidae</taxon>
        <taxon>Agaricales</taxon>
        <taxon>Tricholomatineae</taxon>
        <taxon>Clitocybaceae</taxon>
        <taxon>Collybia</taxon>
    </lineage>
</organism>
<dbReference type="Proteomes" id="UP000807353">
    <property type="component" value="Unassembled WGS sequence"/>
</dbReference>
<protein>
    <submittedName>
        <fullName evidence="1">Uncharacterized protein</fullName>
    </submittedName>
</protein>
<evidence type="ECO:0000313" key="2">
    <source>
        <dbReference type="Proteomes" id="UP000807353"/>
    </source>
</evidence>
<sequence>MTSWSYLVRHVVAFTSAIFPSINGEERGSALTRSQVSVGPTDMWQTDLYAKRVQVLSCYYTFLYTSIGLGLRTKASTSGPNTFLSTIHGPIST</sequence>
<proteinExistence type="predicted"/>
<dbReference type="EMBL" id="MU150834">
    <property type="protein sequence ID" value="KAF9455264.1"/>
    <property type="molecule type" value="Genomic_DNA"/>
</dbReference>
<name>A0A9P5XR79_9AGAR</name>
<reference evidence="1" key="1">
    <citation type="submission" date="2020-11" db="EMBL/GenBank/DDBJ databases">
        <authorList>
            <consortium name="DOE Joint Genome Institute"/>
            <person name="Ahrendt S."/>
            <person name="Riley R."/>
            <person name="Andreopoulos W."/>
            <person name="Labutti K."/>
            <person name="Pangilinan J."/>
            <person name="Ruiz-Duenas F.J."/>
            <person name="Barrasa J.M."/>
            <person name="Sanchez-Garcia M."/>
            <person name="Camarero S."/>
            <person name="Miyauchi S."/>
            <person name="Serrano A."/>
            <person name="Linde D."/>
            <person name="Babiker R."/>
            <person name="Drula E."/>
            <person name="Ayuso-Fernandez I."/>
            <person name="Pacheco R."/>
            <person name="Padilla G."/>
            <person name="Ferreira P."/>
            <person name="Barriuso J."/>
            <person name="Kellner H."/>
            <person name="Castanera R."/>
            <person name="Alfaro M."/>
            <person name="Ramirez L."/>
            <person name="Pisabarro A.G."/>
            <person name="Kuo A."/>
            <person name="Tritt A."/>
            <person name="Lipzen A."/>
            <person name="He G."/>
            <person name="Yan M."/>
            <person name="Ng V."/>
            <person name="Cullen D."/>
            <person name="Martin F."/>
            <person name="Rosso M.-N."/>
            <person name="Henrissat B."/>
            <person name="Hibbett D."/>
            <person name="Martinez A.T."/>
            <person name="Grigoriev I.V."/>
        </authorList>
    </citation>
    <scope>NUCLEOTIDE SEQUENCE</scope>
    <source>
        <strain evidence="1">CBS 247.69</strain>
    </source>
</reference>
<dbReference type="AlphaFoldDB" id="A0A9P5XR79"/>